<sequence length="133" mass="15711">MNGGEPYCMNQLSFFEDIDEKEMRRLVVKELKNYKALCVRMKNQEEQAQAGCVVLFPKMKGDDKNHAIRFKQIERTLQNALDKDQRQIIELKYLGNEKVKDSYVYNELMMKRDNFYENKKIAIRLIAIALGII</sequence>
<organism evidence="1 2">
    <name type="scientific">Bacillus thuringiensis subsp. konkukian (strain 97-27)</name>
    <dbReference type="NCBI Taxonomy" id="281309"/>
    <lineage>
        <taxon>Bacteria</taxon>
        <taxon>Bacillati</taxon>
        <taxon>Bacillota</taxon>
        <taxon>Bacilli</taxon>
        <taxon>Bacillales</taxon>
        <taxon>Bacillaceae</taxon>
        <taxon>Bacillus</taxon>
        <taxon>Bacillus cereus group</taxon>
    </lineage>
</organism>
<evidence type="ECO:0008006" key="3">
    <source>
        <dbReference type="Google" id="ProtNLM"/>
    </source>
</evidence>
<dbReference type="InterPro" id="IPR006524">
    <property type="entry name" value="ArpU-like"/>
</dbReference>
<proteinExistence type="predicted"/>
<accession>Q6HIA4</accession>
<dbReference type="NCBIfam" id="TIGR01637">
    <property type="entry name" value="phage_arpU"/>
    <property type="match status" value="1"/>
</dbReference>
<dbReference type="AlphaFoldDB" id="Q6HIA4"/>
<dbReference type="EMBL" id="AE017355">
    <property type="protein sequence ID" value="AAT59997.1"/>
    <property type="molecule type" value="Genomic_DNA"/>
</dbReference>
<dbReference type="Proteomes" id="UP000001301">
    <property type="component" value="Chromosome"/>
</dbReference>
<evidence type="ECO:0000313" key="2">
    <source>
        <dbReference type="Proteomes" id="UP000001301"/>
    </source>
</evidence>
<evidence type="ECO:0000313" key="1">
    <source>
        <dbReference type="EMBL" id="AAT59997.1"/>
    </source>
</evidence>
<protein>
    <recommendedName>
        <fullName evidence="3">ArpU family transcriptional regulator</fullName>
    </recommendedName>
</protein>
<name>Q6HIA4_BACHK</name>
<dbReference type="PATRIC" id="fig|281309.8.peg.2536"/>
<dbReference type="HOGENOM" id="CLU_131934_0_1_9"/>
<dbReference type="KEGG" id="btk:BT9727_2396"/>
<gene>
    <name evidence="1" type="ordered locus">BT9727_2396</name>
</gene>
<reference evidence="1 2" key="1">
    <citation type="journal article" date="2006" name="J. Bacteriol.">
        <title>Pathogenomic sequence analysis of Bacillus cereus and Bacillus thuringiensis isolates closely related to Bacillus anthracis.</title>
        <authorList>
            <person name="Han C.S."/>
            <person name="Xie G."/>
            <person name="Challacombe J.F."/>
            <person name="Altherr M.R."/>
            <person name="Bhotika S.S."/>
            <person name="Brown N."/>
            <person name="Bruce D."/>
            <person name="Campbell C.S."/>
            <person name="Campbell M.L."/>
            <person name="Chen J."/>
            <person name="Chertkov O."/>
            <person name="Cleland C."/>
            <person name="Dimitrijevic M."/>
            <person name="Doggett N.A."/>
            <person name="Fawcett J.J."/>
            <person name="Glavina T."/>
            <person name="Goodwin L.A."/>
            <person name="Green L.D."/>
            <person name="Hill K.K."/>
            <person name="Hitchcock P."/>
            <person name="Jackson P.J."/>
            <person name="Keim P."/>
            <person name="Kewalramani A.R."/>
            <person name="Longmire J."/>
            <person name="Lucas S."/>
            <person name="Malfatti S."/>
            <person name="McMurry K."/>
            <person name="Meincke L.J."/>
            <person name="Misra M."/>
            <person name="Moseman B.L."/>
            <person name="Mundt M."/>
            <person name="Munk A.C."/>
            <person name="Okinaka R.T."/>
            <person name="Parson-Quintana B."/>
            <person name="Reilly L.P."/>
            <person name="Richardson P."/>
            <person name="Robinson D.L."/>
            <person name="Rubin E."/>
            <person name="Saunders E."/>
            <person name="Tapia R."/>
            <person name="Tesmer J.G."/>
            <person name="Thayer N."/>
            <person name="Thompson L.S."/>
            <person name="Tice H."/>
            <person name="Ticknor L.O."/>
            <person name="Wills P.L."/>
            <person name="Brettin T.S."/>
            <person name="Gilna P."/>
        </authorList>
    </citation>
    <scope>NUCLEOTIDE SEQUENCE [LARGE SCALE GENOMIC DNA]</scope>
    <source>
        <strain evidence="1 2">97-27</strain>
    </source>
</reference>